<dbReference type="InterPro" id="IPR009057">
    <property type="entry name" value="Homeodomain-like_sf"/>
</dbReference>
<sequence>MFAKLALTEEEKTVDEQLGYPHGYAKLCRCHASTAELQHGLQLTPFTEGPPQRFLPYSPQAEDFVKLKEWDSLFPVIVEEADTRDPPNARKHAEELWQQLNHLGNAGFDPEKFRVDAYGNVVYWNADPSSPLAWEVDHWYPHSRGGKTVVSNLRVVQWQAYQRKKNRLEFLVPWWDLQHGVSINQFLSAFASKNSDFRRRSFALFFAGGEDEKVAREHVGECRPWPQQFREKKVLCGPAAAAIVSPLREDNEDMLNMAQSTRAAFASSATVTPTALGTAVRRRWSAEEEESLKRSLQRFGPGCWKEIKENEPALGNRSTAQIKDKFRLMRGEWKSGKENIAISTSCNGRSEYLDEQSAATINLQKELRVKIMREEEKREKEEDISQLEETVVTLRQQNEKERLALLELEDVLRNQKQEVEKHRRWAETQSSYRLCLERMIRDIMHQSMAYKEQARLNQAACNALMAHLDCQKVTCEAVEKDLLQCHSHREALAATLSSDTRQIDETPCLQGQNIVDVSSCVSLFVTNENHEGEESVHQEDVEYERDGWSDREDEKANEIYKLQMQLSQSQELQQVEQEYLDNYSVTGGSGQRGSVNEAKSASDATLYQDAKASDQEEEWVQLLKVEERAREDEANAELDNENGCKGMEGESDFADDEMSCDLHGVQDALVTEQVIKMEMDGADQKGEGSSGGTEDDTSIIPDGSSGHPLASEALIEELIVDKSRPDCKQEDQKNVIIEQTQRNAVAREVRIHCGAQQTYKHTAELLQQVRLQMKMTEVSEGRVDDCQPSCEQEEKFDELLQQVLTTHVNRVQRNEAAAEQGSDSQDEEQWQIGKSNLDKWLQVLLQNDGDSAGSFPAHDSPLHNVFSPALSTARAATTESVDLEDSLKKAGENTGKPKGLWGGLLRKLSVKQQTELSRHLREETGEEPRGLQTRNKDEDLTYVLNSLKNIMLNEDNEAKSKPFEFSHEAIGVQGGEADHMLRDTTEPIPVAEAPARNAEEGVTACDLDTHLIFTHKRSATETDTESLSSTNNPDSQSLEGKDMSKTGFRASIKAATHVWRKAVKKLEMKLQEGLMAPPLLD</sequence>
<feature type="coiled-coil region" evidence="1">
    <location>
        <begin position="364"/>
        <end position="418"/>
    </location>
</feature>
<dbReference type="Proteomes" id="UP001497512">
    <property type="component" value="Chromosome 13"/>
</dbReference>
<reference evidence="4" key="1">
    <citation type="submission" date="2024-02" db="EMBL/GenBank/DDBJ databases">
        <authorList>
            <consortium name="ELIXIR-Norway"/>
            <consortium name="Elixir Norway"/>
        </authorList>
    </citation>
    <scope>NUCLEOTIDE SEQUENCE</scope>
</reference>
<evidence type="ECO:0000256" key="1">
    <source>
        <dbReference type="SAM" id="Coils"/>
    </source>
</evidence>
<dbReference type="SMART" id="SM00717">
    <property type="entry name" value="SANT"/>
    <property type="match status" value="1"/>
</dbReference>
<evidence type="ECO:0000313" key="4">
    <source>
        <dbReference type="EMBL" id="CAK9202544.1"/>
    </source>
</evidence>
<proteinExistence type="predicted"/>
<dbReference type="CDD" id="cd11660">
    <property type="entry name" value="SANT_TRF"/>
    <property type="match status" value="1"/>
</dbReference>
<evidence type="ECO:0000256" key="2">
    <source>
        <dbReference type="SAM" id="MobiDB-lite"/>
    </source>
</evidence>
<dbReference type="Pfam" id="PF00249">
    <property type="entry name" value="Myb_DNA-binding"/>
    <property type="match status" value="1"/>
</dbReference>
<dbReference type="PROSITE" id="PS50090">
    <property type="entry name" value="MYB_LIKE"/>
    <property type="match status" value="1"/>
</dbReference>
<dbReference type="SUPFAM" id="SSF46689">
    <property type="entry name" value="Homeodomain-like"/>
    <property type="match status" value="1"/>
</dbReference>
<evidence type="ECO:0000313" key="5">
    <source>
        <dbReference type="Proteomes" id="UP001497512"/>
    </source>
</evidence>
<evidence type="ECO:0000259" key="3">
    <source>
        <dbReference type="PROSITE" id="PS50090"/>
    </source>
</evidence>
<dbReference type="Gene3D" id="1.10.10.60">
    <property type="entry name" value="Homeodomain-like"/>
    <property type="match status" value="1"/>
</dbReference>
<dbReference type="PANTHER" id="PTHR33427:SF2">
    <property type="entry name" value="TRICHOHYALIN"/>
    <property type="match status" value="1"/>
</dbReference>
<feature type="compositionally biased region" description="Polar residues" evidence="2">
    <location>
        <begin position="1025"/>
        <end position="1038"/>
    </location>
</feature>
<dbReference type="PANTHER" id="PTHR33427">
    <property type="entry name" value="HNH ENDONUCLEASE"/>
    <property type="match status" value="1"/>
</dbReference>
<feature type="region of interest" description="Disordered" evidence="2">
    <location>
        <begin position="1018"/>
        <end position="1044"/>
    </location>
</feature>
<keyword evidence="5" id="KW-1185">Reference proteome</keyword>
<gene>
    <name evidence="4" type="ORF">CSSPTR1EN2_LOCUS6460</name>
</gene>
<dbReference type="InterPro" id="IPR001005">
    <property type="entry name" value="SANT/Myb"/>
</dbReference>
<feature type="region of interest" description="Disordered" evidence="2">
    <location>
        <begin position="682"/>
        <end position="708"/>
    </location>
</feature>
<protein>
    <recommendedName>
        <fullName evidence="3">Myb-like domain-containing protein</fullName>
    </recommendedName>
</protein>
<accession>A0ABP0TQJ4</accession>
<organism evidence="4 5">
    <name type="scientific">Sphagnum troendelagicum</name>
    <dbReference type="NCBI Taxonomy" id="128251"/>
    <lineage>
        <taxon>Eukaryota</taxon>
        <taxon>Viridiplantae</taxon>
        <taxon>Streptophyta</taxon>
        <taxon>Embryophyta</taxon>
        <taxon>Bryophyta</taxon>
        <taxon>Sphagnophytina</taxon>
        <taxon>Sphagnopsida</taxon>
        <taxon>Sphagnales</taxon>
        <taxon>Sphagnaceae</taxon>
        <taxon>Sphagnum</taxon>
    </lineage>
</organism>
<keyword evidence="1" id="KW-0175">Coiled coil</keyword>
<feature type="domain" description="Myb-like" evidence="3">
    <location>
        <begin position="281"/>
        <end position="330"/>
    </location>
</feature>
<dbReference type="EMBL" id="OZ019905">
    <property type="protein sequence ID" value="CAK9202544.1"/>
    <property type="molecule type" value="Genomic_DNA"/>
</dbReference>
<name>A0ABP0TQJ4_9BRYO</name>